<proteinExistence type="predicted"/>
<sequence length="88" mass="9743">MSFTLTEVPEPVVEIPTDASMAFVSNGTAMVLSWDTVSGITYDVQTCTNLTDDSWRNITTFTGSGTEVVVTNAIAEDVKFYRIYYLDE</sequence>
<evidence type="ECO:0000313" key="1">
    <source>
        <dbReference type="EMBL" id="VGO13162.1"/>
    </source>
</evidence>
<evidence type="ECO:0000313" key="2">
    <source>
        <dbReference type="Proteomes" id="UP000366872"/>
    </source>
</evidence>
<name>A0A6C2TZR4_PONDE</name>
<dbReference type="RefSeq" id="WP_136078762.1">
    <property type="nucleotide sequence ID" value="NZ_CAAHFG010000001.1"/>
</dbReference>
<evidence type="ECO:0008006" key="3">
    <source>
        <dbReference type="Google" id="ProtNLM"/>
    </source>
</evidence>
<dbReference type="AlphaFoldDB" id="A0A6C2TZR4"/>
<keyword evidence="2" id="KW-1185">Reference proteome</keyword>
<accession>A0A6C2TZR4</accession>
<organism evidence="1 2">
    <name type="scientific">Pontiella desulfatans</name>
    <dbReference type="NCBI Taxonomy" id="2750659"/>
    <lineage>
        <taxon>Bacteria</taxon>
        <taxon>Pseudomonadati</taxon>
        <taxon>Kiritimatiellota</taxon>
        <taxon>Kiritimatiellia</taxon>
        <taxon>Kiritimatiellales</taxon>
        <taxon>Pontiellaceae</taxon>
        <taxon>Pontiella</taxon>
    </lineage>
</organism>
<protein>
    <recommendedName>
        <fullName evidence="3">Fibronectin type-III domain-containing protein</fullName>
    </recommendedName>
</protein>
<gene>
    <name evidence="1" type="ORF">PDESU_01716</name>
</gene>
<dbReference type="EMBL" id="CAAHFG010000001">
    <property type="protein sequence ID" value="VGO13162.1"/>
    <property type="molecule type" value="Genomic_DNA"/>
</dbReference>
<reference evidence="1 2" key="1">
    <citation type="submission" date="2019-04" db="EMBL/GenBank/DDBJ databases">
        <authorList>
            <person name="Van Vliet M D."/>
        </authorList>
    </citation>
    <scope>NUCLEOTIDE SEQUENCE [LARGE SCALE GENOMIC DNA]</scope>
    <source>
        <strain evidence="1 2">F1</strain>
    </source>
</reference>
<dbReference type="Proteomes" id="UP000366872">
    <property type="component" value="Unassembled WGS sequence"/>
</dbReference>